<dbReference type="EMBL" id="REGN01005157">
    <property type="protein sequence ID" value="RNA14573.1"/>
    <property type="molecule type" value="Genomic_DNA"/>
</dbReference>
<name>A0A3M7QTG4_BRAPC</name>
<keyword evidence="2" id="KW-1185">Reference proteome</keyword>
<evidence type="ECO:0000313" key="1">
    <source>
        <dbReference type="EMBL" id="RNA14573.1"/>
    </source>
</evidence>
<reference evidence="1 2" key="1">
    <citation type="journal article" date="2018" name="Sci. Rep.">
        <title>Genomic signatures of local adaptation to the degree of environmental predictability in rotifers.</title>
        <authorList>
            <person name="Franch-Gras L."/>
            <person name="Hahn C."/>
            <person name="Garcia-Roger E.M."/>
            <person name="Carmona M.J."/>
            <person name="Serra M."/>
            <person name="Gomez A."/>
        </authorList>
    </citation>
    <scope>NUCLEOTIDE SEQUENCE [LARGE SCALE GENOMIC DNA]</scope>
    <source>
        <strain evidence="1">HYR1</strain>
    </source>
</reference>
<sequence length="102" mass="12199">MNRFEKQLMIIEDKEKIDEVLIEYHWTLNKKIILQKRFGQKFVIYPDLSSKSACFCPTDNKIKKLIKIKKTNENKIKKLIFSESDQNIRISDFFKIGMNILT</sequence>
<dbReference type="Proteomes" id="UP000276133">
    <property type="component" value="Unassembled WGS sequence"/>
</dbReference>
<gene>
    <name evidence="1" type="ORF">BpHYR1_014012</name>
</gene>
<evidence type="ECO:0000313" key="2">
    <source>
        <dbReference type="Proteomes" id="UP000276133"/>
    </source>
</evidence>
<comment type="caution">
    <text evidence="1">The sequence shown here is derived from an EMBL/GenBank/DDBJ whole genome shotgun (WGS) entry which is preliminary data.</text>
</comment>
<accession>A0A3M7QTG4</accession>
<protein>
    <submittedName>
        <fullName evidence="1">Uncharacterized protein</fullName>
    </submittedName>
</protein>
<proteinExistence type="predicted"/>
<organism evidence="1 2">
    <name type="scientific">Brachionus plicatilis</name>
    <name type="common">Marine rotifer</name>
    <name type="synonym">Brachionus muelleri</name>
    <dbReference type="NCBI Taxonomy" id="10195"/>
    <lineage>
        <taxon>Eukaryota</taxon>
        <taxon>Metazoa</taxon>
        <taxon>Spiralia</taxon>
        <taxon>Gnathifera</taxon>
        <taxon>Rotifera</taxon>
        <taxon>Eurotatoria</taxon>
        <taxon>Monogononta</taxon>
        <taxon>Pseudotrocha</taxon>
        <taxon>Ploima</taxon>
        <taxon>Brachionidae</taxon>
        <taxon>Brachionus</taxon>
    </lineage>
</organism>
<dbReference type="AlphaFoldDB" id="A0A3M7QTG4"/>